<keyword evidence="3" id="KW-1185">Reference proteome</keyword>
<evidence type="ECO:0000313" key="2">
    <source>
        <dbReference type="EMBL" id="MBC2652030.1"/>
    </source>
</evidence>
<reference evidence="2 3" key="1">
    <citation type="submission" date="2020-08" db="EMBL/GenBank/DDBJ databases">
        <title>The genome sequence of Novosphingobium flavum 4Y4.</title>
        <authorList>
            <person name="Liu Y."/>
        </authorList>
    </citation>
    <scope>NUCLEOTIDE SEQUENCE [LARGE SCALE GENOMIC DNA]</scope>
    <source>
        <strain evidence="2 3">4Y4</strain>
    </source>
</reference>
<proteinExistence type="predicted"/>
<gene>
    <name evidence="2" type="ORF">H7F49_09965</name>
</gene>
<keyword evidence="1" id="KW-0732">Signal</keyword>
<dbReference type="Proteomes" id="UP000520156">
    <property type="component" value="Unassembled WGS sequence"/>
</dbReference>
<evidence type="ECO:0000313" key="3">
    <source>
        <dbReference type="Proteomes" id="UP000520156"/>
    </source>
</evidence>
<evidence type="ECO:0000256" key="1">
    <source>
        <dbReference type="SAM" id="SignalP"/>
    </source>
</evidence>
<dbReference type="EMBL" id="JACLAU010000013">
    <property type="protein sequence ID" value="MBC2652030.1"/>
    <property type="molecule type" value="Genomic_DNA"/>
</dbReference>
<feature type="chain" id="PRO_5031315366" evidence="1">
    <location>
        <begin position="27"/>
        <end position="137"/>
    </location>
</feature>
<name>A0A7X1F7U5_9SPHN</name>
<organism evidence="2 3">
    <name type="scientific">Novosphingobium aerophilum</name>
    <dbReference type="NCBI Taxonomy" id="2839843"/>
    <lineage>
        <taxon>Bacteria</taxon>
        <taxon>Pseudomonadati</taxon>
        <taxon>Pseudomonadota</taxon>
        <taxon>Alphaproteobacteria</taxon>
        <taxon>Sphingomonadales</taxon>
        <taxon>Sphingomonadaceae</taxon>
        <taxon>Novosphingobium</taxon>
    </lineage>
</organism>
<dbReference type="RefSeq" id="WP_185683449.1">
    <property type="nucleotide sequence ID" value="NZ_JACLAU010000013.1"/>
</dbReference>
<protein>
    <submittedName>
        <fullName evidence="2">Uncharacterized protein</fullName>
    </submittedName>
</protein>
<accession>A0A7X1F7U5</accession>
<dbReference type="AlphaFoldDB" id="A0A7X1F7U5"/>
<comment type="caution">
    <text evidence="2">The sequence shown here is derived from an EMBL/GenBank/DDBJ whole genome shotgun (WGS) entry which is preliminary data.</text>
</comment>
<feature type="signal peptide" evidence="1">
    <location>
        <begin position="1"/>
        <end position="26"/>
    </location>
</feature>
<sequence>MTRLTRITAAALLTASLLATAGAASAQPAYGYGYGPGGYERERYGSDWRRETAWRAGEIRDQLDDLARRIDRNDRRDRISEREAWGLRREVRAAREQFRWMNRDGLDHRELRHLQARVDHIRWQLRGERADWNDRRG</sequence>